<accession>A0AB37UIV8</accession>
<reference evidence="3 4" key="1">
    <citation type="journal article" date="2019" name="Genome Biol. Evol.">
        <title>Day and night: Metabolic profiles and evolutionary relationships of six axenic non-marine cyanobacteria.</title>
        <authorList>
            <person name="Will S.E."/>
            <person name="Henke P."/>
            <person name="Boedeker C."/>
            <person name="Huang S."/>
            <person name="Brinkmann H."/>
            <person name="Rohde M."/>
            <person name="Jarek M."/>
            <person name="Friedl T."/>
            <person name="Seufert S."/>
            <person name="Schumacher M."/>
            <person name="Overmann J."/>
            <person name="Neumann-Schaal M."/>
            <person name="Petersen J."/>
        </authorList>
    </citation>
    <scope>NUCLEOTIDE SEQUENCE [LARGE SCALE GENOMIC DNA]</scope>
    <source>
        <strain evidence="3 4">SAG 39.79</strain>
    </source>
</reference>
<evidence type="ECO:0000313" key="4">
    <source>
        <dbReference type="Proteomes" id="UP000282574"/>
    </source>
</evidence>
<dbReference type="AlphaFoldDB" id="A0AB37UIV8"/>
<dbReference type="Proteomes" id="UP000282574">
    <property type="component" value="Unassembled WGS sequence"/>
</dbReference>
<dbReference type="EMBL" id="RSCK01000027">
    <property type="protein sequence ID" value="RUT11320.1"/>
    <property type="molecule type" value="Genomic_DNA"/>
</dbReference>
<keyword evidence="2" id="KW-0732">Signal</keyword>
<dbReference type="PROSITE" id="PS51257">
    <property type="entry name" value="PROKAR_LIPOPROTEIN"/>
    <property type="match status" value="1"/>
</dbReference>
<proteinExistence type="predicted"/>
<dbReference type="InterPro" id="IPR010328">
    <property type="entry name" value="DUF928"/>
</dbReference>
<keyword evidence="4" id="KW-1185">Reference proteome</keyword>
<evidence type="ECO:0000256" key="1">
    <source>
        <dbReference type="SAM" id="MobiDB-lite"/>
    </source>
</evidence>
<feature type="region of interest" description="Disordered" evidence="1">
    <location>
        <begin position="30"/>
        <end position="70"/>
    </location>
</feature>
<evidence type="ECO:0008006" key="5">
    <source>
        <dbReference type="Google" id="ProtNLM"/>
    </source>
</evidence>
<feature type="chain" id="PRO_5044215615" description="DUF928 domain-containing protein" evidence="2">
    <location>
        <begin position="26"/>
        <end position="264"/>
    </location>
</feature>
<evidence type="ECO:0000256" key="2">
    <source>
        <dbReference type="SAM" id="SignalP"/>
    </source>
</evidence>
<dbReference type="Pfam" id="PF06051">
    <property type="entry name" value="DUF928"/>
    <property type="match status" value="1"/>
</dbReference>
<comment type="caution">
    <text evidence="3">The sequence shown here is derived from an EMBL/GenBank/DDBJ whole genome shotgun (WGS) entry which is preliminary data.</text>
</comment>
<feature type="signal peptide" evidence="2">
    <location>
        <begin position="1"/>
        <end position="25"/>
    </location>
</feature>
<evidence type="ECO:0000313" key="3">
    <source>
        <dbReference type="EMBL" id="RUT11320.1"/>
    </source>
</evidence>
<name>A0AB37UIV8_9CYAN</name>
<feature type="compositionally biased region" description="Polar residues" evidence="1">
    <location>
        <begin position="30"/>
        <end position="39"/>
    </location>
</feature>
<sequence>MLPVQKIKLTLAISCAILSCTQVQAQPLNSLSGQNQSPDPSRKSHGSLTFAAPPPPEDIGEPGQRSEAGSRGCFNLERQLPSNTQKQQLAALVPVYSDSALVLGTTISAAPTFWFYTSYVAPVPAKFVLRNKDGGLVYQTDVALPQTRGIISLSLPKTAPPLSVGRQYRWFLKIYCREQEPPAFVDGWIQINPLDPTLKEQLEKATPRDRVALYAVNGLWFDALTVAAQLRRRNPNNPSWAELLQVIGLNELAIEPIVECCTPR</sequence>
<protein>
    <recommendedName>
        <fullName evidence="5">DUF928 domain-containing protein</fullName>
    </recommendedName>
</protein>
<gene>
    <name evidence="3" type="ORF">DSM107010_33590</name>
</gene>
<organism evidence="3 4">
    <name type="scientific">Chroococcidiopsis cubana SAG 39.79</name>
    <dbReference type="NCBI Taxonomy" id="388085"/>
    <lineage>
        <taxon>Bacteria</taxon>
        <taxon>Bacillati</taxon>
        <taxon>Cyanobacteriota</taxon>
        <taxon>Cyanophyceae</taxon>
        <taxon>Chroococcidiopsidales</taxon>
        <taxon>Chroococcidiopsidaceae</taxon>
        <taxon>Chroococcidiopsis</taxon>
    </lineage>
</organism>